<reference evidence="1" key="1">
    <citation type="journal article" date="2014" name="Genome Announc.">
        <title>Draft Genome Sequences of Three Alkaliphilic Bacillus Strains, Bacillus wakoensis JCM 9140T, Bacillus akibai JCM 9157T, and Bacillus hemicellulosilyticus JCM 9152T.</title>
        <authorList>
            <person name="Yuki M."/>
            <person name="Oshima K."/>
            <person name="Suda W."/>
            <person name="Oshida Y."/>
            <person name="Kitamura K."/>
            <person name="Iida T."/>
            <person name="Hattori M."/>
            <person name="Ohkuma M."/>
        </authorList>
    </citation>
    <scope>NUCLEOTIDE SEQUENCE [LARGE SCALE GENOMIC DNA]</scope>
    <source>
        <strain evidence="1">JCM 9152</strain>
    </source>
</reference>
<dbReference type="EMBL" id="BAUU01000004">
    <property type="protein sequence ID" value="GAE29321.1"/>
    <property type="molecule type" value="Genomic_DNA"/>
</dbReference>
<dbReference type="STRING" id="1236971.JCM9152_671"/>
<proteinExistence type="predicted"/>
<dbReference type="Proteomes" id="UP000018895">
    <property type="component" value="Unassembled WGS sequence"/>
</dbReference>
<gene>
    <name evidence="1" type="ORF">JCM9152_671</name>
</gene>
<keyword evidence="2" id="KW-1185">Reference proteome</keyword>
<evidence type="ECO:0000313" key="1">
    <source>
        <dbReference type="EMBL" id="GAE29321.1"/>
    </source>
</evidence>
<evidence type="ECO:0000313" key="2">
    <source>
        <dbReference type="Proteomes" id="UP000018895"/>
    </source>
</evidence>
<comment type="caution">
    <text evidence="1">The sequence shown here is derived from an EMBL/GenBank/DDBJ whole genome shotgun (WGS) entry which is preliminary data.</text>
</comment>
<dbReference type="AlphaFoldDB" id="W4QB88"/>
<sequence length="61" mass="7378">MNSKEHCSKELLDHLRFYLDLYDQYSKEFEARPLRNQLMNTESTDEVRALLDRYNATVDNH</sequence>
<protein>
    <submittedName>
        <fullName evidence="1">tRNA dihydrouridine synthase B</fullName>
    </submittedName>
</protein>
<organism evidence="1 2">
    <name type="scientific">Halalkalibacter hemicellulosilyticusJCM 9152</name>
    <dbReference type="NCBI Taxonomy" id="1236971"/>
    <lineage>
        <taxon>Bacteria</taxon>
        <taxon>Bacillati</taxon>
        <taxon>Bacillota</taxon>
        <taxon>Bacilli</taxon>
        <taxon>Bacillales</taxon>
        <taxon>Bacillaceae</taxon>
        <taxon>Halalkalibacter</taxon>
    </lineage>
</organism>
<accession>W4QB88</accession>
<name>W4QB88_9BACI</name>